<reference evidence="2" key="1">
    <citation type="submission" date="2022-11" db="UniProtKB">
        <authorList>
            <consortium name="WormBaseParasite"/>
        </authorList>
    </citation>
    <scope>IDENTIFICATION</scope>
</reference>
<evidence type="ECO:0000313" key="2">
    <source>
        <dbReference type="WBParaSite" id="nRc.2.0.1.t16502-RA"/>
    </source>
</evidence>
<dbReference type="AlphaFoldDB" id="A0A915IR65"/>
<evidence type="ECO:0000313" key="1">
    <source>
        <dbReference type="Proteomes" id="UP000887565"/>
    </source>
</evidence>
<sequence>MIWFSIKNFFSFNKFSIYFNNYSFGAAGHDNIAQSYEIFMFLKEKLSIRRLWLSCLEFPARPKNFFKKPEVGPVRNRALTSRAD</sequence>
<keyword evidence="1" id="KW-1185">Reference proteome</keyword>
<name>A0A915IR65_ROMCU</name>
<dbReference type="Proteomes" id="UP000887565">
    <property type="component" value="Unplaced"/>
</dbReference>
<dbReference type="WBParaSite" id="nRc.2.0.1.t16502-RA">
    <property type="protein sequence ID" value="nRc.2.0.1.t16502-RA"/>
    <property type="gene ID" value="nRc.2.0.1.g16502"/>
</dbReference>
<protein>
    <submittedName>
        <fullName evidence="2">Uncharacterized protein</fullName>
    </submittedName>
</protein>
<accession>A0A915IR65</accession>
<proteinExistence type="predicted"/>
<organism evidence="1 2">
    <name type="scientific">Romanomermis culicivorax</name>
    <name type="common">Nematode worm</name>
    <dbReference type="NCBI Taxonomy" id="13658"/>
    <lineage>
        <taxon>Eukaryota</taxon>
        <taxon>Metazoa</taxon>
        <taxon>Ecdysozoa</taxon>
        <taxon>Nematoda</taxon>
        <taxon>Enoplea</taxon>
        <taxon>Dorylaimia</taxon>
        <taxon>Mermithida</taxon>
        <taxon>Mermithoidea</taxon>
        <taxon>Mermithidae</taxon>
        <taxon>Romanomermis</taxon>
    </lineage>
</organism>